<protein>
    <recommendedName>
        <fullName evidence="3">IS1 family transposase</fullName>
    </recommendedName>
</protein>
<evidence type="ECO:0000313" key="2">
    <source>
        <dbReference type="Proteomes" id="UP000654452"/>
    </source>
</evidence>
<dbReference type="EMBL" id="JAEPIV010000037">
    <property type="protein sequence ID" value="MBK4723026.1"/>
    <property type="molecule type" value="Genomic_DNA"/>
</dbReference>
<gene>
    <name evidence="1" type="ORF">JJL56_29660</name>
</gene>
<organism evidence="1 2">
    <name type="scientific">Azospirillum aestuarii</name>
    <dbReference type="NCBI Taxonomy" id="2802052"/>
    <lineage>
        <taxon>Bacteria</taxon>
        <taxon>Pseudomonadati</taxon>
        <taxon>Pseudomonadota</taxon>
        <taxon>Alphaproteobacteria</taxon>
        <taxon>Rhodospirillales</taxon>
        <taxon>Azospirillaceae</taxon>
        <taxon>Azospirillum</taxon>
    </lineage>
</organism>
<evidence type="ECO:0008006" key="3">
    <source>
        <dbReference type="Google" id="ProtNLM"/>
    </source>
</evidence>
<comment type="caution">
    <text evidence="1">The sequence shown here is derived from an EMBL/GenBank/DDBJ whole genome shotgun (WGS) entry which is preliminary data.</text>
</comment>
<dbReference type="Proteomes" id="UP000654452">
    <property type="component" value="Unassembled WGS sequence"/>
</dbReference>
<reference evidence="1 2" key="1">
    <citation type="submission" date="2021-01" db="EMBL/GenBank/DDBJ databases">
        <title>Azospirillum sp. YIM DDC1 draft genome.</title>
        <authorList>
            <person name="Wang Y.-X."/>
        </authorList>
    </citation>
    <scope>NUCLEOTIDE SEQUENCE [LARGE SCALE GENOMIC DNA]</scope>
    <source>
        <strain evidence="1 2">YIM DDC1</strain>
    </source>
</reference>
<dbReference type="RefSeq" id="WP_200487432.1">
    <property type="nucleotide sequence ID" value="NZ_JAEPIV010000037.1"/>
</dbReference>
<proteinExistence type="predicted"/>
<sequence length="118" mass="13476">MHCPHCHSMATTERSDRTAHGYRRFRCWKGGRQFNERTGSALNRRQIPTDIVFLSVLWRLRLKPSLRNSAEILLLRGLVFSHEAVREWESKIAPCSPMPCASVVGARSAGVDTWTRPT</sequence>
<name>A0ABS1I7T2_9PROT</name>
<evidence type="ECO:0000313" key="1">
    <source>
        <dbReference type="EMBL" id="MBK4723026.1"/>
    </source>
</evidence>
<accession>A0ABS1I7T2</accession>
<keyword evidence="2" id="KW-1185">Reference proteome</keyword>